<accession>A0A974PM52</accession>
<evidence type="ECO:0000313" key="3">
    <source>
        <dbReference type="Proteomes" id="UP000596427"/>
    </source>
</evidence>
<dbReference type="EMBL" id="CP063362">
    <property type="protein sequence ID" value="QRG06089.1"/>
    <property type="molecule type" value="Genomic_DNA"/>
</dbReference>
<organism evidence="2 3">
    <name type="scientific">Xanthobacter dioxanivorans</name>
    <dbReference type="NCBI Taxonomy" id="2528964"/>
    <lineage>
        <taxon>Bacteria</taxon>
        <taxon>Pseudomonadati</taxon>
        <taxon>Pseudomonadota</taxon>
        <taxon>Alphaproteobacteria</taxon>
        <taxon>Hyphomicrobiales</taxon>
        <taxon>Xanthobacteraceae</taxon>
        <taxon>Xanthobacter</taxon>
    </lineage>
</organism>
<dbReference type="InterPro" id="IPR030392">
    <property type="entry name" value="S74_ICA"/>
</dbReference>
<feature type="domain" description="Peptidase S74" evidence="1">
    <location>
        <begin position="277"/>
        <end position="328"/>
    </location>
</feature>
<dbReference type="RefSeq" id="WP_203192964.1">
    <property type="nucleotide sequence ID" value="NZ_CP063362.1"/>
</dbReference>
<name>A0A974PM52_9HYPH</name>
<reference evidence="2 3" key="1">
    <citation type="submission" date="2020-10" db="EMBL/GenBank/DDBJ databases">
        <title>Degradation of 1,4-Dioxane by Xanthobacter sp. YN2, via a Novel Group-2 Soluble Di-Iron Monooxygenase.</title>
        <authorList>
            <person name="Ma F."/>
            <person name="Wang Y."/>
            <person name="Yang J."/>
            <person name="Guo H."/>
            <person name="Su D."/>
            <person name="Yu L."/>
        </authorList>
    </citation>
    <scope>NUCLEOTIDE SEQUENCE [LARGE SCALE GENOMIC DNA]</scope>
    <source>
        <strain evidence="2 3">YN2</strain>
    </source>
</reference>
<dbReference type="Proteomes" id="UP000596427">
    <property type="component" value="Chromosome"/>
</dbReference>
<dbReference type="KEGG" id="xdi:EZH22_24365"/>
<evidence type="ECO:0000313" key="2">
    <source>
        <dbReference type="EMBL" id="QRG06089.1"/>
    </source>
</evidence>
<proteinExistence type="predicted"/>
<evidence type="ECO:0000259" key="1">
    <source>
        <dbReference type="Pfam" id="PF13884"/>
    </source>
</evidence>
<protein>
    <submittedName>
        <fullName evidence="2">Tail fiber domain-containing protein</fullName>
    </submittedName>
</protein>
<sequence length="378" mass="38536">MGKDSGDAPMPDPNIKKAANAQAATGNAWLNFANDAYATAQDRQTGIDATAGAVSGAALGAQDTALTNAATDRARYENTFVPLQDQIINDAKNYDTPEAQAAAAAAAGADTQSAIAGQRAATERQQASMGVNPNSGRFQGTQRASDLNSALAVAGAKNDARETTRNTGQALRMNAVGLGAALPGQAMAGTQLGLGAGQAATGALTQANQQFLTSTAIPMQGYSGAMQGYAGQAATLGNLYNAQLSAYNAQNSANAANTAGLYSALGTGLGAAASFFSSEEVKTDKEEIPEGAALAAVDSLPVERWRYMPGIEDGGEHVGPYAEDMQRVTGLGDGKSIKVQDALGLTMRAVQDVSRKVDRIAQQVGLGAYPGNREVEAA</sequence>
<dbReference type="AlphaFoldDB" id="A0A974PM52"/>
<dbReference type="Pfam" id="PF13884">
    <property type="entry name" value="Peptidase_S74"/>
    <property type="match status" value="1"/>
</dbReference>
<gene>
    <name evidence="2" type="ORF">EZH22_24365</name>
</gene>
<keyword evidence="3" id="KW-1185">Reference proteome</keyword>